<evidence type="ECO:0000313" key="2">
    <source>
        <dbReference type="Proteomes" id="UP001595839"/>
    </source>
</evidence>
<proteinExistence type="predicted"/>
<dbReference type="EMBL" id="JBHSFK010000053">
    <property type="protein sequence ID" value="MFC4507261.1"/>
    <property type="molecule type" value="Genomic_DNA"/>
</dbReference>
<comment type="caution">
    <text evidence="1">The sequence shown here is derived from an EMBL/GenBank/DDBJ whole genome shotgun (WGS) entry which is preliminary data.</text>
</comment>
<organism evidence="1 2">
    <name type="scientific">Streptomyces vulcanius</name>
    <dbReference type="NCBI Taxonomy" id="1441876"/>
    <lineage>
        <taxon>Bacteria</taxon>
        <taxon>Bacillati</taxon>
        <taxon>Actinomycetota</taxon>
        <taxon>Actinomycetes</taxon>
        <taxon>Kitasatosporales</taxon>
        <taxon>Streptomycetaceae</taxon>
        <taxon>Streptomyces</taxon>
    </lineage>
</organism>
<protein>
    <submittedName>
        <fullName evidence="1">Uncharacterized protein</fullName>
    </submittedName>
</protein>
<sequence>MGCRAGDQGVAVAALDGVEAGAYEVLADDFTRQVKGFLSDDVTALYPQLAPWYPAPATPYPPGARLP</sequence>
<dbReference type="RefSeq" id="WP_381185775.1">
    <property type="nucleotide sequence ID" value="NZ_JBHSFK010000053.1"/>
</dbReference>
<reference evidence="2" key="1">
    <citation type="journal article" date="2019" name="Int. J. Syst. Evol. Microbiol.">
        <title>The Global Catalogue of Microorganisms (GCM) 10K type strain sequencing project: providing services to taxonomists for standard genome sequencing and annotation.</title>
        <authorList>
            <consortium name="The Broad Institute Genomics Platform"/>
            <consortium name="The Broad Institute Genome Sequencing Center for Infectious Disease"/>
            <person name="Wu L."/>
            <person name="Ma J."/>
        </authorList>
    </citation>
    <scope>NUCLEOTIDE SEQUENCE [LARGE SCALE GENOMIC DNA]</scope>
    <source>
        <strain evidence="2">CGMCC 4.7177</strain>
    </source>
</reference>
<gene>
    <name evidence="1" type="ORF">ACFPIH_48945</name>
</gene>
<dbReference type="Proteomes" id="UP001595839">
    <property type="component" value="Unassembled WGS sequence"/>
</dbReference>
<accession>A0ABV9B9R9</accession>
<keyword evidence="2" id="KW-1185">Reference proteome</keyword>
<name>A0ABV9B9R9_9ACTN</name>
<evidence type="ECO:0000313" key="1">
    <source>
        <dbReference type="EMBL" id="MFC4507261.1"/>
    </source>
</evidence>